<dbReference type="AlphaFoldDB" id="A0AAV2J657"/>
<dbReference type="InterPro" id="IPR039360">
    <property type="entry name" value="Ras_GTPase"/>
</dbReference>
<dbReference type="Gene3D" id="1.10.506.10">
    <property type="entry name" value="GTPase Activation - p120gap, domain 1"/>
    <property type="match status" value="1"/>
</dbReference>
<dbReference type="InterPro" id="IPR008936">
    <property type="entry name" value="Rho_GTPase_activation_prot"/>
</dbReference>
<proteinExistence type="predicted"/>
<sequence>MPGGSSLVAPSFRDVSVALPLACLFFALTFSLAPLPDCRLAILLSSRTSFLCLPVVLYPKSTPALSPVLPVPPPFSWPSSLSPFLFPFCLFSQRPILPFLLRTASCFPPGVCTIVGFSLRYGFPTSTPAPPSPSVPFRLFSPVPLPLLPALHRSDLPLRPAPSLPSSPPLYPLPAVLPSLLLLGFPVHVRLVAGPSPPTLRGCSLFSFFAFGLDGPFRRCSILASPPSYPSVSFPPSLRARPPYPRRCSSSLVRALPLFVSLSFPLLVHPCCTRRCYLSFCFFRSLSPAFPSFPLRGPLGLGRASWFRRSLSVALSSVSHHPLRSCFSLRSPSSVWCIFVRPFSLTLLLPRTFLAAYLRSPCPCGSPPPALGPFLLFGPPAPVDASCRFAVSPPFLPCHLPLLSAPLFFRRRFSPLALVLLCRPLRPILQSIANHVLFTKEEHMRPFNDFVKSNFDAARRFFLDIASDSPPSDTVNHSLSFISDGNVLALHRLLWNNQERIGQYLSSNRDHKAVGRRPFDKMATLLAYLGPPEHKPVADTHWSSLNLTSSKFEEFMTRHQVHEKEEFKALKTLNIFYQAGTSKTGNPVFYYVARR</sequence>
<dbReference type="Gene3D" id="3.40.525.10">
    <property type="entry name" value="CRAL-TRIO lipid binding domain"/>
    <property type="match status" value="1"/>
</dbReference>
<dbReference type="SMART" id="SM00323">
    <property type="entry name" value="RasGAP"/>
    <property type="match status" value="1"/>
</dbReference>
<reference evidence="4 5" key="1">
    <citation type="submission" date="2024-04" db="EMBL/GenBank/DDBJ databases">
        <authorList>
            <person name="Waldvogel A.-M."/>
            <person name="Schoenle A."/>
        </authorList>
    </citation>
    <scope>NUCLEOTIDE SEQUENCE [LARGE SCALE GENOMIC DNA]</scope>
</reference>
<dbReference type="SUPFAM" id="SSF48350">
    <property type="entry name" value="GTPase activation domain, GAP"/>
    <property type="match status" value="1"/>
</dbReference>
<dbReference type="InterPro" id="IPR036865">
    <property type="entry name" value="CRAL-TRIO_dom_sf"/>
</dbReference>
<name>A0AAV2J657_KNICA</name>
<dbReference type="PANTHER" id="PTHR10194:SF142">
    <property type="entry name" value="NEUROFIBROMIN"/>
    <property type="match status" value="1"/>
</dbReference>
<dbReference type="InterPro" id="IPR001936">
    <property type="entry name" value="RasGAP_dom"/>
</dbReference>
<evidence type="ECO:0000256" key="2">
    <source>
        <dbReference type="ARBA" id="ARBA00022553"/>
    </source>
</evidence>
<evidence type="ECO:0000256" key="1">
    <source>
        <dbReference type="ARBA" id="ARBA00022468"/>
    </source>
</evidence>
<keyword evidence="2" id="KW-0597">Phosphoprotein</keyword>
<keyword evidence="1" id="KW-0343">GTPase activation</keyword>
<evidence type="ECO:0000313" key="5">
    <source>
        <dbReference type="Proteomes" id="UP001497482"/>
    </source>
</evidence>
<dbReference type="Proteomes" id="UP001497482">
    <property type="component" value="Chromosome 10"/>
</dbReference>
<evidence type="ECO:0000259" key="3">
    <source>
        <dbReference type="SMART" id="SM00323"/>
    </source>
</evidence>
<evidence type="ECO:0000313" key="4">
    <source>
        <dbReference type="EMBL" id="CAL1571522.1"/>
    </source>
</evidence>
<feature type="domain" description="Ras-GAP" evidence="3">
    <location>
        <begin position="191"/>
        <end position="540"/>
    </location>
</feature>
<protein>
    <recommendedName>
        <fullName evidence="3">Ras-GAP domain-containing protein</fullName>
    </recommendedName>
</protein>
<organism evidence="4 5">
    <name type="scientific">Knipowitschia caucasica</name>
    <name type="common">Caucasian dwarf goby</name>
    <name type="synonym">Pomatoschistus caucasicus</name>
    <dbReference type="NCBI Taxonomy" id="637954"/>
    <lineage>
        <taxon>Eukaryota</taxon>
        <taxon>Metazoa</taxon>
        <taxon>Chordata</taxon>
        <taxon>Craniata</taxon>
        <taxon>Vertebrata</taxon>
        <taxon>Euteleostomi</taxon>
        <taxon>Actinopterygii</taxon>
        <taxon>Neopterygii</taxon>
        <taxon>Teleostei</taxon>
        <taxon>Neoteleostei</taxon>
        <taxon>Acanthomorphata</taxon>
        <taxon>Gobiaria</taxon>
        <taxon>Gobiiformes</taxon>
        <taxon>Gobioidei</taxon>
        <taxon>Gobiidae</taxon>
        <taxon>Gobiinae</taxon>
        <taxon>Knipowitschia</taxon>
    </lineage>
</organism>
<gene>
    <name evidence="4" type="ORF">KC01_LOCUS3629</name>
</gene>
<keyword evidence="5" id="KW-1185">Reference proteome</keyword>
<dbReference type="PANTHER" id="PTHR10194">
    <property type="entry name" value="RAS GTPASE-ACTIVATING PROTEINS"/>
    <property type="match status" value="1"/>
</dbReference>
<accession>A0AAV2J657</accession>
<dbReference type="FunFam" id="1.10.506.10:FF:000014">
    <property type="entry name" value="Neurofibromin 1"/>
    <property type="match status" value="1"/>
</dbReference>
<dbReference type="EMBL" id="OZ035832">
    <property type="protein sequence ID" value="CAL1571522.1"/>
    <property type="molecule type" value="Genomic_DNA"/>
</dbReference>
<dbReference type="GO" id="GO:0005096">
    <property type="term" value="F:GTPase activator activity"/>
    <property type="evidence" value="ECO:0007669"/>
    <property type="project" value="UniProtKB-KW"/>
</dbReference>